<dbReference type="Proteomes" id="UP001306950">
    <property type="component" value="Unassembled WGS sequence"/>
</dbReference>
<dbReference type="Gene3D" id="3.40.190.10">
    <property type="entry name" value="Periplasmic binding protein-like II"/>
    <property type="match status" value="2"/>
</dbReference>
<feature type="compositionally biased region" description="Polar residues" evidence="1">
    <location>
        <begin position="45"/>
        <end position="61"/>
    </location>
</feature>
<keyword evidence="5" id="KW-1185">Reference proteome</keyword>
<protein>
    <submittedName>
        <fullName evidence="4">ABC transporter substrate-binding protein</fullName>
    </submittedName>
</protein>
<dbReference type="EMBL" id="JAZHPZ010000006">
    <property type="protein sequence ID" value="MEF2967029.1"/>
    <property type="molecule type" value="Genomic_DNA"/>
</dbReference>
<dbReference type="Pfam" id="PF09084">
    <property type="entry name" value="NMT1"/>
    <property type="match status" value="1"/>
</dbReference>
<proteinExistence type="predicted"/>
<dbReference type="RefSeq" id="WP_331847250.1">
    <property type="nucleotide sequence ID" value="NZ_JAZHPZ010000006.1"/>
</dbReference>
<feature type="domain" description="SsuA/THI5-like" evidence="3">
    <location>
        <begin position="82"/>
        <end position="288"/>
    </location>
</feature>
<feature type="chain" id="PRO_5046355484" evidence="2">
    <location>
        <begin position="27"/>
        <end position="365"/>
    </location>
</feature>
<dbReference type="PROSITE" id="PS51257">
    <property type="entry name" value="PROKAR_LIPOPROTEIN"/>
    <property type="match status" value="1"/>
</dbReference>
<keyword evidence="2" id="KW-0732">Signal</keyword>
<comment type="caution">
    <text evidence="4">The sequence shown here is derived from an EMBL/GenBank/DDBJ whole genome shotgun (WGS) entry which is preliminary data.</text>
</comment>
<organism evidence="4 5">
    <name type="scientific">Paenibacillus haidiansis</name>
    <dbReference type="NCBI Taxonomy" id="1574488"/>
    <lineage>
        <taxon>Bacteria</taxon>
        <taxon>Bacillati</taxon>
        <taxon>Bacillota</taxon>
        <taxon>Bacilli</taxon>
        <taxon>Bacillales</taxon>
        <taxon>Paenibacillaceae</taxon>
        <taxon>Paenibacillus</taxon>
    </lineage>
</organism>
<sequence length="365" mass="39778">MQTNHKRKKAAAMAWFIPLLFSFILAATGCSSPGNTASKAKADATSEQAGHNADTTGASSGENAEKVTLNIADISSNPVFRTAVNKGIFAKHGIEAKLVTFATPAEGINSLFIKQADIAWGADFPILNAVSKGDFTIVASTGTSTEQNAKQWKLFVRDDIQKPEDLKGKNLSFLRGTFISYLWDEYLAEHGVALADVKLIGQGGSDEAYVALKKGEVDGVWVSGSAMVEKFSAIEGAHELTDMSQTKVRIGSQIVVPNSLIEEHPETVEQFLLALDESSKFVKDHPEEVADILYEEVKQPKEATLKDLSVNNWHVDFTQGALDSLASQKKYMVENGIIQQDFELTDKIDLDFLRDILPDRVTVAP</sequence>
<name>A0ABU7VTE1_9BACL</name>
<evidence type="ECO:0000259" key="3">
    <source>
        <dbReference type="Pfam" id="PF09084"/>
    </source>
</evidence>
<feature type="region of interest" description="Disordered" evidence="1">
    <location>
        <begin position="36"/>
        <end position="61"/>
    </location>
</feature>
<gene>
    <name evidence="4" type="ORF">V3851_14400</name>
</gene>
<feature type="signal peptide" evidence="2">
    <location>
        <begin position="1"/>
        <end position="26"/>
    </location>
</feature>
<evidence type="ECO:0000256" key="1">
    <source>
        <dbReference type="SAM" id="MobiDB-lite"/>
    </source>
</evidence>
<dbReference type="PANTHER" id="PTHR30024">
    <property type="entry name" value="ALIPHATIC SULFONATES-BINDING PROTEIN-RELATED"/>
    <property type="match status" value="1"/>
</dbReference>
<reference evidence="4 5" key="1">
    <citation type="submission" date="2024-02" db="EMBL/GenBank/DDBJ databases">
        <title>A nitrogen-fixing paenibacillus bacterium.</title>
        <authorList>
            <person name="Zhang W.L."/>
            <person name="Chen S.F."/>
        </authorList>
    </citation>
    <scope>NUCLEOTIDE SEQUENCE [LARGE SCALE GENOMIC DNA]</scope>
    <source>
        <strain evidence="4 5">M1</strain>
    </source>
</reference>
<accession>A0ABU7VTE1</accession>
<evidence type="ECO:0000256" key="2">
    <source>
        <dbReference type="SAM" id="SignalP"/>
    </source>
</evidence>
<dbReference type="InterPro" id="IPR015168">
    <property type="entry name" value="SsuA/THI5"/>
</dbReference>
<evidence type="ECO:0000313" key="5">
    <source>
        <dbReference type="Proteomes" id="UP001306950"/>
    </source>
</evidence>
<dbReference type="SUPFAM" id="SSF53850">
    <property type="entry name" value="Periplasmic binding protein-like II"/>
    <property type="match status" value="1"/>
</dbReference>
<evidence type="ECO:0000313" key="4">
    <source>
        <dbReference type="EMBL" id="MEF2967029.1"/>
    </source>
</evidence>